<dbReference type="EC" id="1.3.5.1" evidence="2"/>
<dbReference type="EMBL" id="AFQE01000151">
    <property type="protein sequence ID" value="EGQ74059.1"/>
    <property type="molecule type" value="Genomic_DNA"/>
</dbReference>
<protein>
    <submittedName>
        <fullName evidence="2 3">Succinate dehydrogenase</fullName>
        <ecNumber evidence="2">1.3.5.1</ecNumber>
    </submittedName>
</protein>
<evidence type="ECO:0000313" key="2">
    <source>
        <dbReference type="EMBL" id="EGQ74059.1"/>
    </source>
</evidence>
<keyword evidence="2" id="KW-0560">Oxidoreductase</keyword>
<dbReference type="EMBL" id="CP094241">
    <property type="protein sequence ID" value="UNV85092.1"/>
    <property type="molecule type" value="Genomic_DNA"/>
</dbReference>
<proteinExistence type="predicted"/>
<organism evidence="2 4">
    <name type="scientific">Neisseria macacae ATCC 33926</name>
    <dbReference type="NCBI Taxonomy" id="997348"/>
    <lineage>
        <taxon>Bacteria</taxon>
        <taxon>Pseudomonadati</taxon>
        <taxon>Pseudomonadota</taxon>
        <taxon>Betaproteobacteria</taxon>
        <taxon>Neisseriales</taxon>
        <taxon>Neisseriaceae</taxon>
        <taxon>Neisseria</taxon>
    </lineage>
</organism>
<reference evidence="3 5" key="2">
    <citation type="submission" date="2022-03" db="EMBL/GenBank/DDBJ databases">
        <title>Genome sequencing of Neisseria macacae.</title>
        <authorList>
            <person name="Baek M.-G."/>
        </authorList>
    </citation>
    <scope>NUCLEOTIDE SEQUENCE [LARGE SCALE GENOMIC DNA]</scope>
    <source>
        <strain evidence="3 5">ATCC 33926</strain>
    </source>
</reference>
<dbReference type="Proteomes" id="UP000004982">
    <property type="component" value="Unassembled WGS sequence"/>
</dbReference>
<dbReference type="RefSeq" id="WP_003780361.1">
    <property type="nucleotide sequence ID" value="NZ_CP094241.1"/>
</dbReference>
<evidence type="ECO:0000256" key="1">
    <source>
        <dbReference type="SAM" id="Phobius"/>
    </source>
</evidence>
<feature type="transmembrane region" description="Helical" evidence="1">
    <location>
        <begin position="59"/>
        <end position="79"/>
    </location>
</feature>
<dbReference type="Proteomes" id="UP000829455">
    <property type="component" value="Chromosome"/>
</dbReference>
<reference evidence="2 4" key="1">
    <citation type="submission" date="2011-05" db="EMBL/GenBank/DDBJ databases">
        <authorList>
            <person name="Muzny D."/>
            <person name="Qin X."/>
            <person name="Deng J."/>
            <person name="Jiang H."/>
            <person name="Liu Y."/>
            <person name="Qu J."/>
            <person name="Song X.-Z."/>
            <person name="Zhang L."/>
            <person name="Thornton R."/>
            <person name="Coyle M."/>
            <person name="Francisco L."/>
            <person name="Jackson L."/>
            <person name="Javaid M."/>
            <person name="Korchina V."/>
            <person name="Kovar C."/>
            <person name="Mata R."/>
            <person name="Mathew T."/>
            <person name="Ngo R."/>
            <person name="Nguyen L."/>
            <person name="Nguyen N."/>
            <person name="Okwuonu G."/>
            <person name="Ongeri F."/>
            <person name="Pham C."/>
            <person name="Simmons D."/>
            <person name="Wilczek-Boney K."/>
            <person name="Hale W."/>
            <person name="Jakkamsetti A."/>
            <person name="Pham P."/>
            <person name="Ruth R."/>
            <person name="San Lucas F."/>
            <person name="Warren J."/>
            <person name="Zhang J."/>
            <person name="Zhao Z."/>
            <person name="Zhou C."/>
            <person name="Zhu D."/>
            <person name="Lee S."/>
            <person name="Bess C."/>
            <person name="Blankenburg K."/>
            <person name="Forbes L."/>
            <person name="Fu Q."/>
            <person name="Gubbala S."/>
            <person name="Hirani K."/>
            <person name="Jayaseelan J.C."/>
            <person name="Lara F."/>
            <person name="Munidasa M."/>
            <person name="Palculict T."/>
            <person name="Patil S."/>
            <person name="Pu L.-L."/>
            <person name="Saada N."/>
            <person name="Tang L."/>
            <person name="Weissenberger G."/>
            <person name="Zhu Y."/>
            <person name="Hemphill L."/>
            <person name="Shang Y."/>
            <person name="Youmans B."/>
            <person name="Ayvaz T."/>
            <person name="Ross M."/>
            <person name="Santibanez J."/>
            <person name="Aqrawi P."/>
            <person name="Gross S."/>
            <person name="Joshi V."/>
            <person name="Fowler G."/>
            <person name="Nazareth L."/>
            <person name="Reid J."/>
            <person name="Worley K."/>
            <person name="Petrosino J."/>
            <person name="Highlander S."/>
            <person name="Gibbs R."/>
        </authorList>
    </citation>
    <scope>NUCLEOTIDE SEQUENCE [LARGE SCALE GENOMIC DNA]</scope>
    <source>
        <strain evidence="2 4">ATCC 33926</strain>
    </source>
</reference>
<accession>A0AA36XIP4</accession>
<keyword evidence="1" id="KW-0472">Membrane</keyword>
<gene>
    <name evidence="2" type="primary">sdhD2</name>
    <name evidence="2" type="ORF">HMPREF9418_2914</name>
    <name evidence="3" type="ORF">MON40_00720</name>
</gene>
<keyword evidence="5" id="KW-1185">Reference proteome</keyword>
<keyword evidence="1" id="KW-1133">Transmembrane helix</keyword>
<dbReference type="AlphaFoldDB" id="A0AA36XIP4"/>
<feature type="transmembrane region" description="Helical" evidence="1">
    <location>
        <begin position="32"/>
        <end position="53"/>
    </location>
</feature>
<dbReference type="GO" id="GO:0008177">
    <property type="term" value="F:succinate dehydrogenase (quinone) activity"/>
    <property type="evidence" value="ECO:0007669"/>
    <property type="project" value="UniProtKB-EC"/>
</dbReference>
<evidence type="ECO:0000313" key="4">
    <source>
        <dbReference type="Proteomes" id="UP000004982"/>
    </source>
</evidence>
<name>A0AA36XIP4_9NEIS</name>
<evidence type="ECO:0000313" key="5">
    <source>
        <dbReference type="Proteomes" id="UP000829455"/>
    </source>
</evidence>
<keyword evidence="1" id="KW-0812">Transmembrane</keyword>
<feature type="transmembrane region" description="Helical" evidence="1">
    <location>
        <begin position="6"/>
        <end position="25"/>
    </location>
</feature>
<sequence length="90" mass="10399">MSFFKNKLGIWLALIYLIASMVILGDSTEGSWGGFLLFVLAFPFSILSLFVSNYVNGPLANWVFIFLNAIWWFLLGWLITKIFRKKIQTE</sequence>
<evidence type="ECO:0000313" key="3">
    <source>
        <dbReference type="EMBL" id="UNV85092.1"/>
    </source>
</evidence>